<evidence type="ECO:0000313" key="3">
    <source>
        <dbReference type="Proteomes" id="UP001617669"/>
    </source>
</evidence>
<dbReference type="EC" id="2.3.-.-" evidence="2"/>
<gene>
    <name evidence="2" type="ORF">ACIKP9_02430</name>
</gene>
<name>A0ABW8GI88_9PROT</name>
<dbReference type="InterPro" id="IPR051908">
    <property type="entry name" value="Ribosomal_N-acetyltransferase"/>
</dbReference>
<organism evidence="2 3">
    <name type="scientific">Methylobacillus methanolivorans</name>
    <dbReference type="NCBI Taxonomy" id="1848927"/>
    <lineage>
        <taxon>Bacteria</taxon>
        <taxon>Pseudomonadati</taxon>
        <taxon>Pseudomonadota</taxon>
        <taxon>Betaproteobacteria</taxon>
        <taxon>Nitrosomonadales</taxon>
        <taxon>Methylophilaceae</taxon>
        <taxon>Methylobacillus</taxon>
    </lineage>
</organism>
<dbReference type="RefSeq" id="WP_400878833.1">
    <property type="nucleotide sequence ID" value="NZ_JBIWXY010000001.1"/>
</dbReference>
<reference evidence="2 3" key="1">
    <citation type="submission" date="2024-11" db="EMBL/GenBank/DDBJ databases">
        <authorList>
            <person name="Kaparullina E.N."/>
            <person name="Delegan Y.A."/>
            <person name="Doronina N.V."/>
        </authorList>
    </citation>
    <scope>NUCLEOTIDE SEQUENCE [LARGE SCALE GENOMIC DNA]</scope>
    <source>
        <strain evidence="2 3">7sh_L</strain>
    </source>
</reference>
<feature type="domain" description="N-acetyltransferase" evidence="1">
    <location>
        <begin position="39"/>
        <end position="196"/>
    </location>
</feature>
<dbReference type="PROSITE" id="PS51186">
    <property type="entry name" value="GNAT"/>
    <property type="match status" value="1"/>
</dbReference>
<evidence type="ECO:0000313" key="2">
    <source>
        <dbReference type="EMBL" id="MFJ5445078.1"/>
    </source>
</evidence>
<dbReference type="PANTHER" id="PTHR43441:SF2">
    <property type="entry name" value="FAMILY ACETYLTRANSFERASE, PUTATIVE (AFU_ORTHOLOGUE AFUA_7G00850)-RELATED"/>
    <property type="match status" value="1"/>
</dbReference>
<dbReference type="Pfam" id="PF13302">
    <property type="entry name" value="Acetyltransf_3"/>
    <property type="match status" value="1"/>
</dbReference>
<keyword evidence="2" id="KW-0808">Transferase</keyword>
<keyword evidence="2" id="KW-0012">Acyltransferase</keyword>
<dbReference type="EMBL" id="JBIWXY010000001">
    <property type="protein sequence ID" value="MFJ5445078.1"/>
    <property type="molecule type" value="Genomic_DNA"/>
</dbReference>
<dbReference type="InterPro" id="IPR016181">
    <property type="entry name" value="Acyl_CoA_acyltransferase"/>
</dbReference>
<evidence type="ECO:0000259" key="1">
    <source>
        <dbReference type="PROSITE" id="PS51186"/>
    </source>
</evidence>
<proteinExistence type="predicted"/>
<dbReference type="Gene3D" id="3.40.630.30">
    <property type="match status" value="1"/>
</dbReference>
<dbReference type="SUPFAM" id="SSF55729">
    <property type="entry name" value="Acyl-CoA N-acyltransferases (Nat)"/>
    <property type="match status" value="1"/>
</dbReference>
<comment type="caution">
    <text evidence="2">The sequence shown here is derived from an EMBL/GenBank/DDBJ whole genome shotgun (WGS) entry which is preliminary data.</text>
</comment>
<dbReference type="GO" id="GO:0016746">
    <property type="term" value="F:acyltransferase activity"/>
    <property type="evidence" value="ECO:0007669"/>
    <property type="project" value="UniProtKB-KW"/>
</dbReference>
<dbReference type="InterPro" id="IPR000182">
    <property type="entry name" value="GNAT_dom"/>
</dbReference>
<keyword evidence="3" id="KW-1185">Reference proteome</keyword>
<protein>
    <submittedName>
        <fullName evidence="2">GNAT family N-acetyltransferase</fullName>
        <ecNumber evidence="2">2.3.-.-</ecNumber>
    </submittedName>
</protein>
<sequence>MLKQMNQRMNEYGQPIGEALPNWVSPPFPPHVILQGQYCRLEPIADRHADSLFAAYQQAPDHRDWTYIPLERPEGLAQFRQYVASLAASVDPQHYAIIDPASSQPLGTLALMRIMPAVGSVEVGFVIYSPLLQRSTMATEAQFLLMQYAFDTLGYRRYEWKCDSLNSPSRKAALRLGFQFEGIFRQAVVYKGRNRDTAWFSIIDRDWPMLSQAYQQWLAPDNFDAVGKQRQHLQDFMPLRNALEA</sequence>
<dbReference type="PANTHER" id="PTHR43441">
    <property type="entry name" value="RIBOSOMAL-PROTEIN-SERINE ACETYLTRANSFERASE"/>
    <property type="match status" value="1"/>
</dbReference>
<accession>A0ABW8GI88</accession>
<dbReference type="Proteomes" id="UP001617669">
    <property type="component" value="Unassembled WGS sequence"/>
</dbReference>